<dbReference type="CDD" id="cd01109">
    <property type="entry name" value="HTH_YyaN"/>
    <property type="match status" value="1"/>
</dbReference>
<dbReference type="Pfam" id="PF13411">
    <property type="entry name" value="MerR_1"/>
    <property type="match status" value="1"/>
</dbReference>
<name>A0ABM9A1V8_9VIBR</name>
<keyword evidence="1" id="KW-0238">DNA-binding</keyword>
<evidence type="ECO:0000313" key="3">
    <source>
        <dbReference type="EMBL" id="CAH0537810.1"/>
    </source>
</evidence>
<protein>
    <submittedName>
        <fullName evidence="3">HTH-type transcriptional regulator AdhR</fullName>
    </submittedName>
</protein>
<evidence type="ECO:0000259" key="2">
    <source>
        <dbReference type="PROSITE" id="PS50937"/>
    </source>
</evidence>
<organism evidence="3 4">
    <name type="scientific">Vibrio marisflavi CECT 7928</name>
    <dbReference type="NCBI Taxonomy" id="634439"/>
    <lineage>
        <taxon>Bacteria</taxon>
        <taxon>Pseudomonadati</taxon>
        <taxon>Pseudomonadota</taxon>
        <taxon>Gammaproteobacteria</taxon>
        <taxon>Vibrionales</taxon>
        <taxon>Vibrionaceae</taxon>
        <taxon>Vibrio</taxon>
    </lineage>
</organism>
<dbReference type="EMBL" id="CAKLDM010000001">
    <property type="protein sequence ID" value="CAH0537810.1"/>
    <property type="molecule type" value="Genomic_DNA"/>
</dbReference>
<accession>A0ABM9A1V8</accession>
<keyword evidence="4" id="KW-1185">Reference proteome</keyword>
<gene>
    <name evidence="3" type="primary">adhR</name>
    <name evidence="3" type="ORF">VMF7928_01363</name>
</gene>
<dbReference type="RefSeq" id="WP_237360697.1">
    <property type="nucleotide sequence ID" value="NZ_CAKLDM010000001.1"/>
</dbReference>
<dbReference type="InterPro" id="IPR047057">
    <property type="entry name" value="MerR_fam"/>
</dbReference>
<reference evidence="3" key="1">
    <citation type="submission" date="2021-11" db="EMBL/GenBank/DDBJ databases">
        <authorList>
            <person name="Rodrigo-Torres L."/>
            <person name="Arahal R. D."/>
            <person name="Lucena T."/>
        </authorList>
    </citation>
    <scope>NUCLEOTIDE SEQUENCE</scope>
    <source>
        <strain evidence="3">CECT 7928</strain>
    </source>
</reference>
<evidence type="ECO:0000313" key="4">
    <source>
        <dbReference type="Proteomes" id="UP000838748"/>
    </source>
</evidence>
<proteinExistence type="predicted"/>
<dbReference type="Gene3D" id="1.10.1660.10">
    <property type="match status" value="1"/>
</dbReference>
<dbReference type="SMART" id="SM00422">
    <property type="entry name" value="HTH_MERR"/>
    <property type="match status" value="1"/>
</dbReference>
<comment type="caution">
    <text evidence="3">The sequence shown here is derived from an EMBL/GenBank/DDBJ whole genome shotgun (WGS) entry which is preliminary data.</text>
</comment>
<dbReference type="PROSITE" id="PS50937">
    <property type="entry name" value="HTH_MERR_2"/>
    <property type="match status" value="1"/>
</dbReference>
<dbReference type="PANTHER" id="PTHR30204">
    <property type="entry name" value="REDOX-CYCLING DRUG-SENSING TRANSCRIPTIONAL ACTIVATOR SOXR"/>
    <property type="match status" value="1"/>
</dbReference>
<sequence>MNIREFSKQVGLSSHTLRYYEKIGLLKNIQRSVSGHRVYTNKDKSWIEFVKRLKDTGMPLDEILVYASLRENGTETLKERQQLLEQHREELIRHIEMQQKHLSALDDKIMLYKQGKVA</sequence>
<feature type="domain" description="HTH merR-type" evidence="2">
    <location>
        <begin position="1"/>
        <end position="69"/>
    </location>
</feature>
<dbReference type="PANTHER" id="PTHR30204:SF98">
    <property type="entry name" value="HTH-TYPE TRANSCRIPTIONAL REGULATOR ADHR"/>
    <property type="match status" value="1"/>
</dbReference>
<dbReference type="InterPro" id="IPR000551">
    <property type="entry name" value="MerR-type_HTH_dom"/>
</dbReference>
<dbReference type="SUPFAM" id="SSF46955">
    <property type="entry name" value="Putative DNA-binding domain"/>
    <property type="match status" value="1"/>
</dbReference>
<evidence type="ECO:0000256" key="1">
    <source>
        <dbReference type="ARBA" id="ARBA00023125"/>
    </source>
</evidence>
<dbReference type="Proteomes" id="UP000838748">
    <property type="component" value="Unassembled WGS sequence"/>
</dbReference>
<dbReference type="PRINTS" id="PR00040">
    <property type="entry name" value="HTHMERR"/>
</dbReference>
<dbReference type="InterPro" id="IPR009061">
    <property type="entry name" value="DNA-bd_dom_put_sf"/>
</dbReference>